<dbReference type="InterPro" id="IPR039353">
    <property type="entry name" value="TF_Adf1"/>
</dbReference>
<evidence type="ECO:0000259" key="2">
    <source>
        <dbReference type="PROSITE" id="PS51029"/>
    </source>
</evidence>
<dbReference type="Pfam" id="PF10545">
    <property type="entry name" value="MADF_DNA_bdg"/>
    <property type="match status" value="1"/>
</dbReference>
<dbReference type="EMBL" id="GAKP01001949">
    <property type="protein sequence ID" value="JAC57003.1"/>
    <property type="molecule type" value="Transcribed_RNA"/>
</dbReference>
<gene>
    <name evidence="3" type="primary">ADF1</name>
</gene>
<feature type="region of interest" description="Disordered" evidence="1">
    <location>
        <begin position="108"/>
        <end position="129"/>
    </location>
</feature>
<feature type="compositionally biased region" description="Basic and acidic residues" evidence="1">
    <location>
        <begin position="115"/>
        <end position="125"/>
    </location>
</feature>
<protein>
    <submittedName>
        <fullName evidence="3">Transcription factor Adf-1</fullName>
    </submittedName>
</protein>
<name>A0A034WT94_BACDO</name>
<proteinExistence type="predicted"/>
<dbReference type="InterPro" id="IPR006578">
    <property type="entry name" value="MADF-dom"/>
</dbReference>
<dbReference type="PANTHER" id="PTHR12243">
    <property type="entry name" value="MADF DOMAIN TRANSCRIPTION FACTOR"/>
    <property type="match status" value="1"/>
</dbReference>
<dbReference type="PANTHER" id="PTHR12243:SF67">
    <property type="entry name" value="COREPRESSOR OF PANGOLIN, ISOFORM A-RELATED"/>
    <property type="match status" value="1"/>
</dbReference>
<organism evidence="3">
    <name type="scientific">Bactrocera dorsalis</name>
    <name type="common">Oriental fruit fly</name>
    <name type="synonym">Dacus dorsalis</name>
    <dbReference type="NCBI Taxonomy" id="27457"/>
    <lineage>
        <taxon>Eukaryota</taxon>
        <taxon>Metazoa</taxon>
        <taxon>Ecdysozoa</taxon>
        <taxon>Arthropoda</taxon>
        <taxon>Hexapoda</taxon>
        <taxon>Insecta</taxon>
        <taxon>Pterygota</taxon>
        <taxon>Neoptera</taxon>
        <taxon>Endopterygota</taxon>
        <taxon>Diptera</taxon>
        <taxon>Brachycera</taxon>
        <taxon>Muscomorpha</taxon>
        <taxon>Tephritoidea</taxon>
        <taxon>Tephritidae</taxon>
        <taxon>Bactrocera</taxon>
        <taxon>Bactrocera</taxon>
    </lineage>
</organism>
<feature type="domain" description="MADF" evidence="2">
    <location>
        <begin position="5"/>
        <end position="93"/>
    </location>
</feature>
<sequence>MLEEKLIREIQQNECLWNKYNPDYKNKRKKDICWSCVSNNVGESVEACRKRWKSLRDRFVIELSARSKTGGNVHTKKEWLFFEQLFFLTAGMTPKGSQSAPLLNTQLTHQPKLKNPSDKREKQLETPRSTALKDASVALGADAQRYANLDETFRTLVENYLNFVNTYKQSADPFLAVIQEFFDKVPQHRRTAFKMEILNYTYKMYMEMKD</sequence>
<reference evidence="3" key="1">
    <citation type="journal article" date="2014" name="BMC Genomics">
        <title>Characterizing the developmental transcriptome of the oriental fruit fly, Bactrocera dorsalis (Diptera: Tephritidae) through comparative genomic analysis with Drosophila melanogaster utilizing modENCODE datasets.</title>
        <authorList>
            <person name="Geib S.M."/>
            <person name="Calla B."/>
            <person name="Hall B."/>
            <person name="Hou S."/>
            <person name="Manoukis N.C."/>
        </authorList>
    </citation>
    <scope>NUCLEOTIDE SEQUENCE</scope>
    <source>
        <strain evidence="3">Punador</strain>
    </source>
</reference>
<evidence type="ECO:0000256" key="1">
    <source>
        <dbReference type="SAM" id="MobiDB-lite"/>
    </source>
</evidence>
<dbReference type="AlphaFoldDB" id="A0A034WT94"/>
<dbReference type="PROSITE" id="PS51029">
    <property type="entry name" value="MADF"/>
    <property type="match status" value="1"/>
</dbReference>
<accession>A0A034WT94</accession>
<dbReference type="SMART" id="SM00595">
    <property type="entry name" value="MADF"/>
    <property type="match status" value="1"/>
</dbReference>
<evidence type="ECO:0000313" key="3">
    <source>
        <dbReference type="EMBL" id="JAC57003.1"/>
    </source>
</evidence>